<feature type="chain" id="PRO_5042508069" evidence="1">
    <location>
        <begin position="23"/>
        <end position="559"/>
    </location>
</feature>
<feature type="domain" description="Amidohydrolase 3" evidence="2">
    <location>
        <begin position="69"/>
        <end position="559"/>
    </location>
</feature>
<dbReference type="SUPFAM" id="SSF51556">
    <property type="entry name" value="Metallo-dependent hydrolases"/>
    <property type="match status" value="1"/>
</dbReference>
<dbReference type="EMBL" id="BSRL01000002">
    <property type="protein sequence ID" value="GLV68699.1"/>
    <property type="molecule type" value="Genomic_DNA"/>
</dbReference>
<evidence type="ECO:0000256" key="1">
    <source>
        <dbReference type="SAM" id="SignalP"/>
    </source>
</evidence>
<feature type="signal peptide" evidence="1">
    <location>
        <begin position="1"/>
        <end position="22"/>
    </location>
</feature>
<accession>A0AAI9KZN1</accession>
<reference evidence="3" key="1">
    <citation type="submission" date="2022-06" db="EMBL/GenBank/DDBJ databases">
        <title>Draft genome sequences of Pectobacterium carotovorum subsp. carotovorum str. NBRC12380.</title>
        <authorList>
            <person name="Wakabayashi Y."/>
            <person name="Kojima K."/>
        </authorList>
    </citation>
    <scope>NUCLEOTIDE SEQUENCE</scope>
    <source>
        <strain evidence="3">NBRC 12380</strain>
    </source>
</reference>
<dbReference type="GO" id="GO:0016810">
    <property type="term" value="F:hydrolase activity, acting on carbon-nitrogen (but not peptide) bonds"/>
    <property type="evidence" value="ECO:0007669"/>
    <property type="project" value="InterPro"/>
</dbReference>
<evidence type="ECO:0000313" key="4">
    <source>
        <dbReference type="EMBL" id="GLV68699.1"/>
    </source>
</evidence>
<dbReference type="InterPro" id="IPR032466">
    <property type="entry name" value="Metal_Hydrolase"/>
</dbReference>
<dbReference type="EMBL" id="BRLF01000002">
    <property type="protein sequence ID" value="GKX46529.1"/>
    <property type="molecule type" value="Genomic_DNA"/>
</dbReference>
<dbReference type="SUPFAM" id="SSF51338">
    <property type="entry name" value="Composite domain of metallo-dependent hydrolases"/>
    <property type="match status" value="1"/>
</dbReference>
<dbReference type="Proteomes" id="UP001165145">
    <property type="component" value="Unassembled WGS sequence"/>
</dbReference>
<dbReference type="Gene3D" id="2.30.40.10">
    <property type="entry name" value="Urease, subunit C, domain 1"/>
    <property type="match status" value="1"/>
</dbReference>
<dbReference type="InterPro" id="IPR013108">
    <property type="entry name" value="Amidohydro_3"/>
</dbReference>
<keyword evidence="1" id="KW-0732">Signal</keyword>
<dbReference type="Pfam" id="PF07969">
    <property type="entry name" value="Amidohydro_3"/>
    <property type="match status" value="1"/>
</dbReference>
<dbReference type="PANTHER" id="PTHR22642">
    <property type="entry name" value="IMIDAZOLONEPROPIONASE"/>
    <property type="match status" value="1"/>
</dbReference>
<evidence type="ECO:0000313" key="6">
    <source>
        <dbReference type="Proteomes" id="UP001165145"/>
    </source>
</evidence>
<organism evidence="4 6">
    <name type="scientific">Pectobacterium carotovorum subsp. carotovorum</name>
    <name type="common">Erwinia carotovora subsp. carotovora</name>
    <dbReference type="NCBI Taxonomy" id="555"/>
    <lineage>
        <taxon>Bacteria</taxon>
        <taxon>Pseudomonadati</taxon>
        <taxon>Pseudomonadota</taxon>
        <taxon>Gammaproteobacteria</taxon>
        <taxon>Enterobacterales</taxon>
        <taxon>Pectobacteriaceae</taxon>
        <taxon>Pectobacterium</taxon>
    </lineage>
</organism>
<comment type="caution">
    <text evidence="4">The sequence shown here is derived from an EMBL/GenBank/DDBJ whole genome shotgun (WGS) entry which is preliminary data.</text>
</comment>
<dbReference type="Gene3D" id="3.10.310.70">
    <property type="match status" value="1"/>
</dbReference>
<reference evidence="4" key="2">
    <citation type="submission" date="2023-02" db="EMBL/GenBank/DDBJ databases">
        <title>Pectobacterium carotovorum subsp. carotovorum NBRC 12380.</title>
        <authorList>
            <person name="Ichikawa N."/>
            <person name="Sato H."/>
            <person name="Tonouchi N."/>
        </authorList>
    </citation>
    <scope>NUCLEOTIDE SEQUENCE</scope>
    <source>
        <strain evidence="4">NBRC 12380</strain>
    </source>
</reference>
<dbReference type="InterPro" id="IPR011059">
    <property type="entry name" value="Metal-dep_hydrolase_composite"/>
</dbReference>
<evidence type="ECO:0000313" key="3">
    <source>
        <dbReference type="EMBL" id="GKX46529.1"/>
    </source>
</evidence>
<dbReference type="InterPro" id="IPR033932">
    <property type="entry name" value="YtcJ-like"/>
</dbReference>
<dbReference type="PANTHER" id="PTHR22642:SF2">
    <property type="entry name" value="PROTEIN LONG AFTER FAR-RED 3"/>
    <property type="match status" value="1"/>
</dbReference>
<sequence length="559" mass="60878">MMKFNVKMLSVTLGLFTSHAFAHTVYENARIYTVNDRQPTASVLVVEQGKIVYVGGNDGAKPFKATATELVDLEGKTVLPGFIESHAHPATVAVMEAGDFVYVDGAATLPQILSQLKAYLAAHPKANYLLAQGFNVASLALPQGALPTAADLDTVSESVPIVVYDSGMHAGWVNSAALNVARVDANTPDPIPGKHYFERDNKGNPTGFMHESAMHNVVDAQKFNAVENVAEKLQPILKTYHSLGFTAITDVGDTFSTTVAAIARLNEQGKLKVYYQRGYFYDAAKSTEQNIASLKALREKYHQGNLSMNLYKLFMDGTIEMDSGAMYQPYPNGNVVEPFLSQQQINDNVAAALKAGFSVHVHAIGDKAQQSILDAFAANKKINPQLARVIAHNQVFEPQGVQKFAAMKDNLFLQTTPNWAVMYEKDETKTKIGQDAYHHQFLLGQAAREGVAVTFGSDYPANTFDAVNPFSQIYHAIKRGQPNAGYLPPTEAVMTFSQSLQAYTINGAKQLGISDITGSLEKGKNADFIIVDTDIGSVGLEKLKDTKVLATYFKGEKVY</sequence>
<name>A0AAI9KZN1_PECCC</name>
<gene>
    <name evidence="4" type="ORF">Pcaca03_11430</name>
    <name evidence="3" type="ORF">SOASR016_12810</name>
</gene>
<dbReference type="AlphaFoldDB" id="A0AAI9KZN1"/>
<dbReference type="CDD" id="cd01300">
    <property type="entry name" value="YtcJ_like"/>
    <property type="match status" value="1"/>
</dbReference>
<evidence type="ECO:0000259" key="2">
    <source>
        <dbReference type="Pfam" id="PF07969"/>
    </source>
</evidence>
<proteinExistence type="predicted"/>
<keyword evidence="5" id="KW-1185">Reference proteome</keyword>
<dbReference type="Gene3D" id="3.20.20.140">
    <property type="entry name" value="Metal-dependent hydrolases"/>
    <property type="match status" value="1"/>
</dbReference>
<dbReference type="Proteomes" id="UP001058167">
    <property type="component" value="Unassembled WGS sequence"/>
</dbReference>
<protein>
    <submittedName>
        <fullName evidence="4">Amidohydrolase</fullName>
    </submittedName>
</protein>
<evidence type="ECO:0000313" key="5">
    <source>
        <dbReference type="Proteomes" id="UP001058167"/>
    </source>
</evidence>